<evidence type="ECO:0000313" key="2">
    <source>
        <dbReference type="EMBL" id="CAH1707536.1"/>
    </source>
</evidence>
<dbReference type="EMBL" id="OU899034">
    <property type="protein sequence ID" value="CAH1707536.1"/>
    <property type="molecule type" value="Genomic_DNA"/>
</dbReference>
<gene>
    <name evidence="2" type="ORF">APHIGO_LOCUS52</name>
</gene>
<keyword evidence="1" id="KW-1133">Transmembrane helix</keyword>
<feature type="transmembrane region" description="Helical" evidence="1">
    <location>
        <begin position="100"/>
        <end position="122"/>
    </location>
</feature>
<accession>A0A9P0IIN8</accession>
<feature type="transmembrane region" description="Helical" evidence="1">
    <location>
        <begin position="134"/>
        <end position="157"/>
    </location>
</feature>
<protein>
    <submittedName>
        <fullName evidence="2">Uncharacterized protein</fullName>
    </submittedName>
</protein>
<keyword evidence="1" id="KW-0812">Transmembrane</keyword>
<reference evidence="2" key="2">
    <citation type="submission" date="2022-10" db="EMBL/GenBank/DDBJ databases">
        <authorList>
            <consortium name="ENA_rothamsted_submissions"/>
            <consortium name="culmorum"/>
            <person name="King R."/>
        </authorList>
    </citation>
    <scope>NUCLEOTIDE SEQUENCE</scope>
</reference>
<feature type="transmembrane region" description="Helical" evidence="1">
    <location>
        <begin position="69"/>
        <end position="88"/>
    </location>
</feature>
<evidence type="ECO:0000313" key="3">
    <source>
        <dbReference type="Proteomes" id="UP001154329"/>
    </source>
</evidence>
<evidence type="ECO:0000256" key="1">
    <source>
        <dbReference type="SAM" id="Phobius"/>
    </source>
</evidence>
<dbReference type="Proteomes" id="UP001154329">
    <property type="component" value="Chromosome 1"/>
</dbReference>
<sequence length="159" mass="17695">MGDPSTFYQCRELNESLWSCQPAAAGNVRSYSHPVSEGVAAAALVLPGCSAAVETALGSRLMIVTVRECVCVFVLFPFSCACPCILYRRGYNIKGPPPITTSYLIIILQLLLIIIIFFFFCYNCKSKRHSVFDVCINFCRCSLASGLLLLLYIFFIFNF</sequence>
<organism evidence="2 3">
    <name type="scientific">Aphis gossypii</name>
    <name type="common">Cotton aphid</name>
    <dbReference type="NCBI Taxonomy" id="80765"/>
    <lineage>
        <taxon>Eukaryota</taxon>
        <taxon>Metazoa</taxon>
        <taxon>Ecdysozoa</taxon>
        <taxon>Arthropoda</taxon>
        <taxon>Hexapoda</taxon>
        <taxon>Insecta</taxon>
        <taxon>Pterygota</taxon>
        <taxon>Neoptera</taxon>
        <taxon>Paraneoptera</taxon>
        <taxon>Hemiptera</taxon>
        <taxon>Sternorrhyncha</taxon>
        <taxon>Aphidomorpha</taxon>
        <taxon>Aphidoidea</taxon>
        <taxon>Aphididae</taxon>
        <taxon>Aphidini</taxon>
        <taxon>Aphis</taxon>
        <taxon>Aphis</taxon>
    </lineage>
</organism>
<dbReference type="AlphaFoldDB" id="A0A9P0IIN8"/>
<proteinExistence type="predicted"/>
<reference evidence="2" key="1">
    <citation type="submission" date="2022-02" db="EMBL/GenBank/DDBJ databases">
        <authorList>
            <person name="King R."/>
        </authorList>
    </citation>
    <scope>NUCLEOTIDE SEQUENCE</scope>
</reference>
<keyword evidence="1" id="KW-0472">Membrane</keyword>
<name>A0A9P0IIN8_APHGO</name>
<keyword evidence="3" id="KW-1185">Reference proteome</keyword>